<dbReference type="Proteomes" id="UP000786811">
    <property type="component" value="Unassembled WGS sequence"/>
</dbReference>
<dbReference type="InterPro" id="IPR058699">
    <property type="entry name" value="RRM_LARP4/4B"/>
</dbReference>
<proteinExistence type="predicted"/>
<dbReference type="PROSITE" id="PS50961">
    <property type="entry name" value="HTH_LA"/>
    <property type="match status" value="1"/>
</dbReference>
<feature type="domain" description="HTH La-type RNA-binding" evidence="5">
    <location>
        <begin position="152"/>
        <end position="241"/>
    </location>
</feature>
<reference evidence="6" key="1">
    <citation type="submission" date="2021-04" db="EMBL/GenBank/DDBJ databases">
        <authorList>
            <person name="Chebbi M.A.C M."/>
        </authorList>
    </citation>
    <scope>NUCLEOTIDE SEQUENCE</scope>
</reference>
<dbReference type="InterPro" id="IPR045180">
    <property type="entry name" value="La_dom_prot"/>
</dbReference>
<dbReference type="CDD" id="cd12430">
    <property type="entry name" value="RRM_LARP4_5_like"/>
    <property type="match status" value="1"/>
</dbReference>
<evidence type="ECO:0000256" key="2">
    <source>
        <dbReference type="ARBA" id="ARBA00022884"/>
    </source>
</evidence>
<dbReference type="GO" id="GO:0003730">
    <property type="term" value="F:mRNA 3'-UTR binding"/>
    <property type="evidence" value="ECO:0007669"/>
    <property type="project" value="TreeGrafter"/>
</dbReference>
<keyword evidence="1" id="KW-0597">Phosphoprotein</keyword>
<feature type="region of interest" description="Disordered" evidence="4">
    <location>
        <begin position="413"/>
        <end position="486"/>
    </location>
</feature>
<feature type="region of interest" description="Disordered" evidence="4">
    <location>
        <begin position="88"/>
        <end position="109"/>
    </location>
</feature>
<feature type="compositionally biased region" description="Low complexity" evidence="4">
    <location>
        <begin position="455"/>
        <end position="486"/>
    </location>
</feature>
<evidence type="ECO:0000256" key="3">
    <source>
        <dbReference type="PROSITE-ProRule" id="PRU00332"/>
    </source>
</evidence>
<dbReference type="InterPro" id="IPR012677">
    <property type="entry name" value="Nucleotide-bd_a/b_plait_sf"/>
</dbReference>
<dbReference type="InterPro" id="IPR000504">
    <property type="entry name" value="RRM_dom"/>
</dbReference>
<dbReference type="SUPFAM" id="SSF54928">
    <property type="entry name" value="RNA-binding domain, RBD"/>
    <property type="match status" value="1"/>
</dbReference>
<dbReference type="PANTHER" id="PTHR22792:SF131">
    <property type="entry name" value="LA-RELATED PROTEIN LARP4B"/>
    <property type="match status" value="1"/>
</dbReference>
<dbReference type="GO" id="GO:0045727">
    <property type="term" value="P:positive regulation of translation"/>
    <property type="evidence" value="ECO:0007669"/>
    <property type="project" value="TreeGrafter"/>
</dbReference>
<dbReference type="SMART" id="SM00360">
    <property type="entry name" value="RRM"/>
    <property type="match status" value="1"/>
</dbReference>
<dbReference type="AlphaFoldDB" id="A0A8J2MCP7"/>
<dbReference type="SMART" id="SM00715">
    <property type="entry name" value="LA"/>
    <property type="match status" value="1"/>
</dbReference>
<dbReference type="OrthoDB" id="10046764at2759"/>
<protein>
    <submittedName>
        <fullName evidence="6">Similar to Larp4B: La-related protein Larp4B (Drosophila melanogaster)</fullName>
    </submittedName>
</protein>
<evidence type="ECO:0000313" key="7">
    <source>
        <dbReference type="Proteomes" id="UP000786811"/>
    </source>
</evidence>
<dbReference type="Pfam" id="PF05383">
    <property type="entry name" value="La"/>
    <property type="match status" value="1"/>
</dbReference>
<name>A0A8J2MCP7_COTCN</name>
<gene>
    <name evidence="6" type="ORF">HICCMSTLAB_LOCUS3290</name>
</gene>
<keyword evidence="2 3" id="KW-0694">RNA-binding</keyword>
<dbReference type="PANTHER" id="PTHR22792">
    <property type="entry name" value="LUPUS LA PROTEIN-RELATED"/>
    <property type="match status" value="1"/>
</dbReference>
<dbReference type="EMBL" id="CAJNRD030001118">
    <property type="protein sequence ID" value="CAG5081458.1"/>
    <property type="molecule type" value="Genomic_DNA"/>
</dbReference>
<dbReference type="InterPro" id="IPR036388">
    <property type="entry name" value="WH-like_DNA-bd_sf"/>
</dbReference>
<dbReference type="GO" id="GO:0005829">
    <property type="term" value="C:cytosol"/>
    <property type="evidence" value="ECO:0007669"/>
    <property type="project" value="TreeGrafter"/>
</dbReference>
<evidence type="ECO:0000256" key="1">
    <source>
        <dbReference type="ARBA" id="ARBA00022553"/>
    </source>
</evidence>
<evidence type="ECO:0000259" key="5">
    <source>
        <dbReference type="PROSITE" id="PS50961"/>
    </source>
</evidence>
<organism evidence="6 7">
    <name type="scientific">Cotesia congregata</name>
    <name type="common">Parasitoid wasp</name>
    <name type="synonym">Apanteles congregatus</name>
    <dbReference type="NCBI Taxonomy" id="51543"/>
    <lineage>
        <taxon>Eukaryota</taxon>
        <taxon>Metazoa</taxon>
        <taxon>Ecdysozoa</taxon>
        <taxon>Arthropoda</taxon>
        <taxon>Hexapoda</taxon>
        <taxon>Insecta</taxon>
        <taxon>Pterygota</taxon>
        <taxon>Neoptera</taxon>
        <taxon>Endopterygota</taxon>
        <taxon>Hymenoptera</taxon>
        <taxon>Apocrita</taxon>
        <taxon>Ichneumonoidea</taxon>
        <taxon>Braconidae</taxon>
        <taxon>Microgastrinae</taxon>
        <taxon>Cotesia</taxon>
    </lineage>
</organism>
<dbReference type="SUPFAM" id="SSF46785">
    <property type="entry name" value="Winged helix' DNA-binding domain"/>
    <property type="match status" value="1"/>
</dbReference>
<evidence type="ECO:0000313" key="6">
    <source>
        <dbReference type="EMBL" id="CAG5081458.1"/>
    </source>
</evidence>
<dbReference type="InterPro" id="IPR036390">
    <property type="entry name" value="WH_DNA-bd_sf"/>
</dbReference>
<dbReference type="InterPro" id="IPR035979">
    <property type="entry name" value="RBD_domain_sf"/>
</dbReference>
<dbReference type="Gene3D" id="1.10.10.10">
    <property type="entry name" value="Winged helix-like DNA-binding domain superfamily/Winged helix DNA-binding domain"/>
    <property type="match status" value="1"/>
</dbReference>
<dbReference type="Pfam" id="PF26088">
    <property type="entry name" value="RRM_LARP4"/>
    <property type="match status" value="1"/>
</dbReference>
<dbReference type="CDD" id="cd08031">
    <property type="entry name" value="LARP_4_5_like"/>
    <property type="match status" value="1"/>
</dbReference>
<dbReference type="Gene3D" id="3.30.70.330">
    <property type="match status" value="1"/>
</dbReference>
<comment type="caution">
    <text evidence="6">The sequence shown here is derived from an EMBL/GenBank/DDBJ whole genome shotgun (WGS) entry which is preliminary data.</text>
</comment>
<keyword evidence="7" id="KW-1185">Reference proteome</keyword>
<accession>A0A8J2MCP7</accession>
<dbReference type="GO" id="GO:0010494">
    <property type="term" value="C:cytoplasmic stress granule"/>
    <property type="evidence" value="ECO:0007669"/>
    <property type="project" value="TreeGrafter"/>
</dbReference>
<sequence length="688" mass="74162">MRLVYNDGYVYMNGDIGKLPPGAVYPATPEPLGSVGGTVIANTSLDYSVMNGGSVPGELMLDPTTMGGIEPSPQHSIRLSGTVGGLAGSPDIAGGTSDGGVGGNPPSIAGAAPPDVAGALRVGVNLGYVPVEINPLDVQMSPALMTDLPTSGIPLDQLKQMLSSQLEYYFSRENLANDTYLLSQMDNDQYVPIWTVANFNQVKKLTKDIKLITQVLRESPNVQVDEEGQKVRPNHKRCIVILREIPDNTPLEEVKNLFSGEGCPKVISCEFAHNSSWYVTFESDEDAQKAYRFLREEVKEFQGKPIMARIKAKPMNRLPIPTVAGVSSIKNGFRTPPPPPVFDPSSYPPGQQRFLYTNGTTMPQTTIPPYPNQIQVYHQPFYTPSMMHWGPASPAYFDMTSVFTMNGMTPHNSFKPHTRFNPRNRNKHRNGSDRGGPIDSGMSHMSRMNHPPKLNSNMHTSNNNNNNTNTNNNNNNNTPTTAITTTNNHNNNNMTLTMSKEGQISFSSSSMSFVPTTVGVQLNSRSTSPGSVISPAGTATGVPVTVAGVLGLPIDDPNIVIASGGSVLAATVGSGAGNVISDNIYGTVTLTPPSSPNKSIKTDDTNLMVNGVDEAISTKTHAAEKSEPVMRCNCDNIPTVPQNPPQLQTGVASAYPLDLNRPSYAQVAQHCREQPCTKHKIDEKDTNE</sequence>
<feature type="compositionally biased region" description="Basic residues" evidence="4">
    <location>
        <begin position="414"/>
        <end position="429"/>
    </location>
</feature>
<dbReference type="InterPro" id="IPR006630">
    <property type="entry name" value="La_HTH"/>
</dbReference>
<evidence type="ECO:0000256" key="4">
    <source>
        <dbReference type="SAM" id="MobiDB-lite"/>
    </source>
</evidence>